<feature type="compositionally biased region" description="Acidic residues" evidence="4">
    <location>
        <begin position="412"/>
        <end position="423"/>
    </location>
</feature>
<keyword evidence="1" id="KW-0677">Repeat</keyword>
<dbReference type="Proteomes" id="UP000695022">
    <property type="component" value="Unplaced"/>
</dbReference>
<evidence type="ECO:0000256" key="4">
    <source>
        <dbReference type="SAM" id="MobiDB-lite"/>
    </source>
</evidence>
<feature type="compositionally biased region" description="Polar residues" evidence="4">
    <location>
        <begin position="19"/>
        <end position="32"/>
    </location>
</feature>
<gene>
    <name evidence="7" type="primary">LOC106815000</name>
</gene>
<feature type="domain" description="CUB" evidence="5">
    <location>
        <begin position="144"/>
        <end position="249"/>
    </location>
</feature>
<proteinExistence type="predicted"/>
<dbReference type="Gene3D" id="2.60.120.290">
    <property type="entry name" value="Spermadhesin, CUB domain"/>
    <property type="match status" value="2"/>
</dbReference>
<dbReference type="SUPFAM" id="SSF49854">
    <property type="entry name" value="Spermadhesin, CUB domain"/>
    <property type="match status" value="2"/>
</dbReference>
<name>A0ABM1ERR5_PRICU</name>
<keyword evidence="6" id="KW-1185">Reference proteome</keyword>
<evidence type="ECO:0000313" key="7">
    <source>
        <dbReference type="RefSeq" id="XP_014674886.1"/>
    </source>
</evidence>
<dbReference type="InterPro" id="IPR000859">
    <property type="entry name" value="CUB_dom"/>
</dbReference>
<feature type="region of interest" description="Disordered" evidence="4">
    <location>
        <begin position="15"/>
        <end position="150"/>
    </location>
</feature>
<feature type="compositionally biased region" description="Low complexity" evidence="4">
    <location>
        <begin position="133"/>
        <end position="142"/>
    </location>
</feature>
<comment type="caution">
    <text evidence="3">Lacks conserved residue(s) required for the propagation of feature annotation.</text>
</comment>
<keyword evidence="2" id="KW-1015">Disulfide bond</keyword>
<accession>A0ABM1ERR5</accession>
<organism evidence="6 7">
    <name type="scientific">Priapulus caudatus</name>
    <name type="common">Priapulid worm</name>
    <dbReference type="NCBI Taxonomy" id="37621"/>
    <lineage>
        <taxon>Eukaryota</taxon>
        <taxon>Metazoa</taxon>
        <taxon>Ecdysozoa</taxon>
        <taxon>Scalidophora</taxon>
        <taxon>Priapulida</taxon>
        <taxon>Priapulimorpha</taxon>
        <taxon>Priapulimorphida</taxon>
        <taxon>Priapulidae</taxon>
        <taxon>Priapulus</taxon>
    </lineage>
</organism>
<feature type="domain" description="CUB" evidence="5">
    <location>
        <begin position="264"/>
        <end position="376"/>
    </location>
</feature>
<feature type="compositionally biased region" description="Polar residues" evidence="4">
    <location>
        <begin position="104"/>
        <end position="113"/>
    </location>
</feature>
<dbReference type="Pfam" id="PF00431">
    <property type="entry name" value="CUB"/>
    <property type="match status" value="2"/>
</dbReference>
<sequence length="524" mass="57623">MITVVEDSGLAVAPVDGTTVETTGASPAATTTEKNRSRFRELPGYNPNGFGFGGISRKIPSTTRTTRKPRVTFATTAPSVRVTARSPSTVAPRYQTHTDRSIIMKQTTDASPSPRQPVTATTPSTPPPPPTAPTTVLPPSSAICGGGIESDRGDIVSPDYPIGYKRGLVCYWNITVSQQAPRIKLEFLKLNLGLEDFVELKSYTGQVLRHYTGREKTKLFVTTTRQIAVLFVSKNDGLGKGFVLNYLATYAGPTRITNSAPYSPVMFLTESMGNLTSPNFPAPYYNLEDMRWVLIAPPGHVIAITLIGEDFYLEKDYDYLLVGDGNLLENPIMNITGKLNSSLAYVFSDKTSKMWIQFKSDETNAKKGFRLYYSVMPVGLAAIRKELAAMGITPANKPREVYVKPDYSKKEDDDEDYDDDMTTDEPTTTTPEPINGFVVVMIDGISKDLFNTNQNEFKRALAAAAALYCDEFDCLAAIRKELAALGITPANKPREVYVKPDYSKKEDVNYPDPDPVRSVRVTCG</sequence>
<dbReference type="CDD" id="cd00041">
    <property type="entry name" value="CUB"/>
    <property type="match status" value="2"/>
</dbReference>
<dbReference type="PROSITE" id="PS01180">
    <property type="entry name" value="CUB"/>
    <property type="match status" value="2"/>
</dbReference>
<dbReference type="SMART" id="SM00042">
    <property type="entry name" value="CUB"/>
    <property type="match status" value="2"/>
</dbReference>
<reference evidence="7" key="1">
    <citation type="submission" date="2025-08" db="UniProtKB">
        <authorList>
            <consortium name="RefSeq"/>
        </authorList>
    </citation>
    <scope>IDENTIFICATION</scope>
</reference>
<evidence type="ECO:0000256" key="2">
    <source>
        <dbReference type="ARBA" id="ARBA00023157"/>
    </source>
</evidence>
<evidence type="ECO:0000256" key="1">
    <source>
        <dbReference type="ARBA" id="ARBA00022737"/>
    </source>
</evidence>
<feature type="region of interest" description="Disordered" evidence="4">
    <location>
        <begin position="405"/>
        <end position="431"/>
    </location>
</feature>
<evidence type="ECO:0000259" key="5">
    <source>
        <dbReference type="PROSITE" id="PS01180"/>
    </source>
</evidence>
<protein>
    <submittedName>
        <fullName evidence="7">Cubilin-like</fullName>
    </submittedName>
</protein>
<dbReference type="PANTHER" id="PTHR24251">
    <property type="entry name" value="OVOCHYMASE-RELATED"/>
    <property type="match status" value="1"/>
</dbReference>
<evidence type="ECO:0000256" key="3">
    <source>
        <dbReference type="PROSITE-ProRule" id="PRU00059"/>
    </source>
</evidence>
<evidence type="ECO:0000313" key="6">
    <source>
        <dbReference type="Proteomes" id="UP000695022"/>
    </source>
</evidence>
<dbReference type="GeneID" id="106815000"/>
<dbReference type="RefSeq" id="XP_014674886.1">
    <property type="nucleotide sequence ID" value="XM_014819400.1"/>
</dbReference>
<dbReference type="InterPro" id="IPR035914">
    <property type="entry name" value="Sperma_CUB_dom_sf"/>
</dbReference>